<feature type="compositionally biased region" description="Low complexity" evidence="1">
    <location>
        <begin position="306"/>
        <end position="325"/>
    </location>
</feature>
<dbReference type="AlphaFoldDB" id="A0A9N9ZMC9"/>
<dbReference type="GO" id="GO:0009277">
    <property type="term" value="C:fungal-type cell wall"/>
    <property type="evidence" value="ECO:0007669"/>
    <property type="project" value="TreeGrafter"/>
</dbReference>
<comment type="caution">
    <text evidence="3">The sequence shown here is derived from an EMBL/GenBank/DDBJ whole genome shotgun (WGS) entry which is preliminary data.</text>
</comment>
<evidence type="ECO:0000313" key="3">
    <source>
        <dbReference type="EMBL" id="CAH0058173.1"/>
    </source>
</evidence>
<protein>
    <submittedName>
        <fullName evidence="3">Uncharacterized protein</fullName>
    </submittedName>
</protein>
<keyword evidence="2" id="KW-0732">Signal</keyword>
<dbReference type="PANTHER" id="PTHR35523">
    <property type="entry name" value="CELL WALL PROTEIN SED1"/>
    <property type="match status" value="1"/>
</dbReference>
<dbReference type="Proteomes" id="UP000775872">
    <property type="component" value="Unassembled WGS sequence"/>
</dbReference>
<dbReference type="EMBL" id="CABFOC020000082">
    <property type="protein sequence ID" value="CAH0058173.1"/>
    <property type="molecule type" value="Genomic_DNA"/>
</dbReference>
<organism evidence="3 4">
    <name type="scientific">Clonostachys solani</name>
    <dbReference type="NCBI Taxonomy" id="160281"/>
    <lineage>
        <taxon>Eukaryota</taxon>
        <taxon>Fungi</taxon>
        <taxon>Dikarya</taxon>
        <taxon>Ascomycota</taxon>
        <taxon>Pezizomycotina</taxon>
        <taxon>Sordariomycetes</taxon>
        <taxon>Hypocreomycetidae</taxon>
        <taxon>Hypocreales</taxon>
        <taxon>Bionectriaceae</taxon>
        <taxon>Clonostachys</taxon>
    </lineage>
</organism>
<feature type="signal peptide" evidence="2">
    <location>
        <begin position="1"/>
        <end position="18"/>
    </location>
</feature>
<keyword evidence="4" id="KW-1185">Reference proteome</keyword>
<feature type="region of interest" description="Disordered" evidence="1">
    <location>
        <begin position="266"/>
        <end position="354"/>
    </location>
</feature>
<accession>A0A9N9ZMC9</accession>
<sequence length="371" mass="37516">MRAGILGVLAGSVNLALATKFWTNSSVPVITPSTTWTTEVVTALTTFCPAPTTVTYNDQTYTITSATTLTVTNCPCTISRPVTTIPPPATTTKVITAITTYCPEPTTLTYPHTTITVTSPTTLTIPVKPTTLTIPIQPTTSTSAQPSSGCVDTCNDAYNKCRGQPGANRSTCAAQYASCLGYSPFAGNGTLITPTACSQAPVQTSSGFLSSAVTTTTTVVTAITTYCPVPTTLTYNSQTYTVTEPTTLTITNCPCTVVTTKPVVPTGPATSNGPFRPSSVGSSNPSGSTQQQQPAVSGSQTSAGGSNPSVSTQQQQQPAVSGSQTSAGSPANPTNTPTSGNSPAQTTAVPAGAGSVGPAKVLLAIGVVALL</sequence>
<name>A0A9N9ZMC9_9HYPO</name>
<feature type="compositionally biased region" description="Polar residues" evidence="1">
    <location>
        <begin position="289"/>
        <end position="305"/>
    </location>
</feature>
<gene>
    <name evidence="3" type="ORF">CSOL1703_00008651</name>
</gene>
<proteinExistence type="predicted"/>
<evidence type="ECO:0000256" key="1">
    <source>
        <dbReference type="SAM" id="MobiDB-lite"/>
    </source>
</evidence>
<evidence type="ECO:0000256" key="2">
    <source>
        <dbReference type="SAM" id="SignalP"/>
    </source>
</evidence>
<dbReference type="InterPro" id="IPR038843">
    <property type="entry name" value="Sed1/Spi1"/>
</dbReference>
<dbReference type="GO" id="GO:0031505">
    <property type="term" value="P:fungal-type cell wall organization"/>
    <property type="evidence" value="ECO:0007669"/>
    <property type="project" value="InterPro"/>
</dbReference>
<dbReference type="PANTHER" id="PTHR35523:SF1">
    <property type="entry name" value="CELL WALL PROTEIN SED1"/>
    <property type="match status" value="1"/>
</dbReference>
<dbReference type="OrthoDB" id="4094614at2759"/>
<evidence type="ECO:0000313" key="4">
    <source>
        <dbReference type="Proteomes" id="UP000775872"/>
    </source>
</evidence>
<reference evidence="3" key="1">
    <citation type="submission" date="2021-10" db="EMBL/GenBank/DDBJ databases">
        <authorList>
            <person name="Piombo E."/>
        </authorList>
    </citation>
    <scope>NUCLEOTIDE SEQUENCE</scope>
</reference>
<feature type="compositionally biased region" description="Polar residues" evidence="1">
    <location>
        <begin position="326"/>
        <end position="347"/>
    </location>
</feature>
<feature type="chain" id="PRO_5040201766" evidence="2">
    <location>
        <begin position="19"/>
        <end position="371"/>
    </location>
</feature>
<feature type="compositionally biased region" description="Low complexity" evidence="1">
    <location>
        <begin position="277"/>
        <end position="288"/>
    </location>
</feature>
<dbReference type="GO" id="GO:0005199">
    <property type="term" value="F:structural constituent of cell wall"/>
    <property type="evidence" value="ECO:0007669"/>
    <property type="project" value="InterPro"/>
</dbReference>